<comment type="caution">
    <text evidence="2">The sequence shown here is derived from an EMBL/GenBank/DDBJ whole genome shotgun (WGS) entry which is preliminary data.</text>
</comment>
<name>A0ABS1TKY4_9BACI</name>
<evidence type="ECO:0000313" key="2">
    <source>
        <dbReference type="EMBL" id="MBL4951983.1"/>
    </source>
</evidence>
<gene>
    <name evidence="2" type="ORF">JK635_07135</name>
</gene>
<feature type="region of interest" description="Disordered" evidence="1">
    <location>
        <begin position="1"/>
        <end position="64"/>
    </location>
</feature>
<evidence type="ECO:0000313" key="3">
    <source>
        <dbReference type="Proteomes" id="UP000623967"/>
    </source>
</evidence>
<keyword evidence="3" id="KW-1185">Reference proteome</keyword>
<dbReference type="Proteomes" id="UP000623967">
    <property type="component" value="Unassembled WGS sequence"/>
</dbReference>
<accession>A0ABS1TKY4</accession>
<reference evidence="2 3" key="1">
    <citation type="submission" date="2021-01" db="EMBL/GenBank/DDBJ databases">
        <title>Genome public.</title>
        <authorList>
            <person name="Liu C."/>
            <person name="Sun Q."/>
        </authorList>
    </citation>
    <scope>NUCLEOTIDE SEQUENCE [LARGE SCALE GENOMIC DNA]</scope>
    <source>
        <strain evidence="2 3">YIM B02564</strain>
    </source>
</reference>
<proteinExistence type="predicted"/>
<feature type="compositionally biased region" description="Basic and acidic residues" evidence="1">
    <location>
        <begin position="19"/>
        <end position="39"/>
    </location>
</feature>
<evidence type="ECO:0000256" key="1">
    <source>
        <dbReference type="SAM" id="MobiDB-lite"/>
    </source>
</evidence>
<sequence length="64" mass="7185">MDGTTRYGSSSSSSSSFEFHTRREKPVATHGKPEQKQTDPDLDDWEFVPNDQVVSNQKRADPGD</sequence>
<organism evidence="2 3">
    <name type="scientific">Neobacillus paridis</name>
    <dbReference type="NCBI Taxonomy" id="2803862"/>
    <lineage>
        <taxon>Bacteria</taxon>
        <taxon>Bacillati</taxon>
        <taxon>Bacillota</taxon>
        <taxon>Bacilli</taxon>
        <taxon>Bacillales</taxon>
        <taxon>Bacillaceae</taxon>
        <taxon>Neobacillus</taxon>
    </lineage>
</organism>
<dbReference type="EMBL" id="JAESWB010000129">
    <property type="protein sequence ID" value="MBL4951983.1"/>
    <property type="molecule type" value="Genomic_DNA"/>
</dbReference>
<protein>
    <submittedName>
        <fullName evidence="2">Uncharacterized protein</fullName>
    </submittedName>
</protein>
<feature type="non-terminal residue" evidence="2">
    <location>
        <position position="64"/>
    </location>
</feature>